<comment type="caution">
    <text evidence="13">The sequence shown here is derived from an EMBL/GenBank/DDBJ whole genome shotgun (WGS) entry which is preliminary data.</text>
</comment>
<dbReference type="GO" id="GO:0000049">
    <property type="term" value="F:tRNA binding"/>
    <property type="evidence" value="ECO:0007669"/>
    <property type="project" value="TreeGrafter"/>
</dbReference>
<dbReference type="NCBIfam" id="TIGR00057">
    <property type="entry name" value="L-threonylcarbamoyladenylate synthase"/>
    <property type="match status" value="1"/>
</dbReference>
<dbReference type="GO" id="GO:0008033">
    <property type="term" value="P:tRNA processing"/>
    <property type="evidence" value="ECO:0007669"/>
    <property type="project" value="UniProtKB-KW"/>
</dbReference>
<evidence type="ECO:0000256" key="2">
    <source>
        <dbReference type="ARBA" id="ARBA00007663"/>
    </source>
</evidence>
<dbReference type="PROSITE" id="PS51163">
    <property type="entry name" value="YRDC"/>
    <property type="match status" value="1"/>
</dbReference>
<organism evidence="13">
    <name type="scientific">hydrocarbon metagenome</name>
    <dbReference type="NCBI Taxonomy" id="938273"/>
    <lineage>
        <taxon>unclassified sequences</taxon>
        <taxon>metagenomes</taxon>
        <taxon>ecological metagenomes</taxon>
    </lineage>
</organism>
<gene>
    <name evidence="13" type="ORF">ASZ90_008123</name>
</gene>
<reference evidence="13" key="1">
    <citation type="journal article" date="2015" name="Proc. Natl. Acad. Sci. U.S.A.">
        <title>Networks of energetic and metabolic interactions define dynamics in microbial communities.</title>
        <authorList>
            <person name="Embree M."/>
            <person name="Liu J.K."/>
            <person name="Al-Bassam M.M."/>
            <person name="Zengler K."/>
        </authorList>
    </citation>
    <scope>NUCLEOTIDE SEQUENCE</scope>
</reference>
<evidence type="ECO:0000256" key="11">
    <source>
        <dbReference type="ARBA" id="ARBA00048366"/>
    </source>
</evidence>
<keyword evidence="9" id="KW-0067">ATP-binding</keyword>
<comment type="subcellular location">
    <subcellularLocation>
        <location evidence="1">Cytoplasm</location>
    </subcellularLocation>
</comment>
<dbReference type="GO" id="GO:0005737">
    <property type="term" value="C:cytoplasm"/>
    <property type="evidence" value="ECO:0007669"/>
    <property type="project" value="UniProtKB-SubCell"/>
</dbReference>
<keyword evidence="5" id="KW-0808">Transferase</keyword>
<evidence type="ECO:0000256" key="10">
    <source>
        <dbReference type="ARBA" id="ARBA00029774"/>
    </source>
</evidence>
<evidence type="ECO:0000256" key="9">
    <source>
        <dbReference type="ARBA" id="ARBA00022840"/>
    </source>
</evidence>
<proteinExistence type="inferred from homology"/>
<name>A0A0W8FMQ4_9ZZZZ</name>
<dbReference type="SUPFAM" id="SSF55821">
    <property type="entry name" value="YrdC/RibB"/>
    <property type="match status" value="1"/>
</dbReference>
<dbReference type="InterPro" id="IPR017945">
    <property type="entry name" value="DHBP_synth_RibB-like_a/b_dom"/>
</dbReference>
<evidence type="ECO:0000256" key="5">
    <source>
        <dbReference type="ARBA" id="ARBA00022679"/>
    </source>
</evidence>
<dbReference type="GO" id="GO:0006450">
    <property type="term" value="P:regulation of translational fidelity"/>
    <property type="evidence" value="ECO:0007669"/>
    <property type="project" value="TreeGrafter"/>
</dbReference>
<dbReference type="EMBL" id="LNQE01000986">
    <property type="protein sequence ID" value="KUG22105.1"/>
    <property type="molecule type" value="Genomic_DNA"/>
</dbReference>
<evidence type="ECO:0000256" key="8">
    <source>
        <dbReference type="ARBA" id="ARBA00022741"/>
    </source>
</evidence>
<dbReference type="InterPro" id="IPR006070">
    <property type="entry name" value="Sua5-like_dom"/>
</dbReference>
<comment type="similarity">
    <text evidence="2">Belongs to the SUA5 family.</text>
</comment>
<dbReference type="InterPro" id="IPR050156">
    <property type="entry name" value="TC-AMP_synthase_SUA5"/>
</dbReference>
<evidence type="ECO:0000259" key="12">
    <source>
        <dbReference type="PROSITE" id="PS51163"/>
    </source>
</evidence>
<sequence length="217" mass="23200">MPVILKVSNKESEEKILSRSVKLLVDGGIIAYPTETFYGLGADAANERSIEKIFAVKGRDFKNPISLIIGTPDDIYPLVQDIPESAHKLMSAFWPGALTIVFSASDKVSPMLTAGTGKIGLRISSHPIANAIVQRLKKPLTATSANLSGESECSLPSEVAEQIGNRVDAILDWGKTQGGKASTIIDVSCDPPVILREGAISTEAIRKHLAVLDTNIH</sequence>
<keyword evidence="8" id="KW-0547">Nucleotide-binding</keyword>
<protein>
    <recommendedName>
        <fullName evidence="10">L-threonylcarbamoyladenylate synthase</fullName>
        <ecNumber evidence="3">2.7.7.87</ecNumber>
    </recommendedName>
    <alternativeName>
        <fullName evidence="10">L-threonylcarbamoyladenylate synthase</fullName>
    </alternativeName>
</protein>
<evidence type="ECO:0000256" key="6">
    <source>
        <dbReference type="ARBA" id="ARBA00022694"/>
    </source>
</evidence>
<feature type="domain" description="YrdC-like" evidence="12">
    <location>
        <begin position="14"/>
        <end position="200"/>
    </location>
</feature>
<dbReference type="PANTHER" id="PTHR17490">
    <property type="entry name" value="SUA5"/>
    <property type="match status" value="1"/>
</dbReference>
<evidence type="ECO:0000256" key="7">
    <source>
        <dbReference type="ARBA" id="ARBA00022695"/>
    </source>
</evidence>
<dbReference type="EC" id="2.7.7.87" evidence="3"/>
<keyword evidence="4" id="KW-0963">Cytoplasm</keyword>
<keyword evidence="6" id="KW-0819">tRNA processing</keyword>
<dbReference type="Gene3D" id="3.90.870.10">
    <property type="entry name" value="DHBP synthase"/>
    <property type="match status" value="1"/>
</dbReference>
<evidence type="ECO:0000256" key="1">
    <source>
        <dbReference type="ARBA" id="ARBA00004496"/>
    </source>
</evidence>
<accession>A0A0W8FMQ4</accession>
<dbReference type="GO" id="GO:0061710">
    <property type="term" value="F:L-threonylcarbamoyladenylate synthase"/>
    <property type="evidence" value="ECO:0007669"/>
    <property type="project" value="UniProtKB-EC"/>
</dbReference>
<evidence type="ECO:0000313" key="13">
    <source>
        <dbReference type="EMBL" id="KUG22105.1"/>
    </source>
</evidence>
<dbReference type="GO" id="GO:0003725">
    <property type="term" value="F:double-stranded RNA binding"/>
    <property type="evidence" value="ECO:0007669"/>
    <property type="project" value="InterPro"/>
</dbReference>
<dbReference type="GO" id="GO:0005524">
    <property type="term" value="F:ATP binding"/>
    <property type="evidence" value="ECO:0007669"/>
    <property type="project" value="UniProtKB-KW"/>
</dbReference>
<comment type="catalytic activity">
    <reaction evidence="11">
        <text>L-threonine + hydrogencarbonate + ATP = L-threonylcarbamoyladenylate + diphosphate + H2O</text>
        <dbReference type="Rhea" id="RHEA:36407"/>
        <dbReference type="ChEBI" id="CHEBI:15377"/>
        <dbReference type="ChEBI" id="CHEBI:17544"/>
        <dbReference type="ChEBI" id="CHEBI:30616"/>
        <dbReference type="ChEBI" id="CHEBI:33019"/>
        <dbReference type="ChEBI" id="CHEBI:57926"/>
        <dbReference type="ChEBI" id="CHEBI:73682"/>
        <dbReference type="EC" id="2.7.7.87"/>
    </reaction>
</comment>
<keyword evidence="7" id="KW-0548">Nucleotidyltransferase</keyword>
<dbReference type="Pfam" id="PF01300">
    <property type="entry name" value="Sua5_yciO_yrdC"/>
    <property type="match status" value="1"/>
</dbReference>
<dbReference type="PANTHER" id="PTHR17490:SF16">
    <property type="entry name" value="THREONYLCARBAMOYL-AMP SYNTHASE"/>
    <property type="match status" value="1"/>
</dbReference>
<evidence type="ECO:0000256" key="4">
    <source>
        <dbReference type="ARBA" id="ARBA00022490"/>
    </source>
</evidence>
<dbReference type="AlphaFoldDB" id="A0A0W8FMQ4"/>
<evidence type="ECO:0000256" key="3">
    <source>
        <dbReference type="ARBA" id="ARBA00012584"/>
    </source>
</evidence>